<comment type="caution">
    <text evidence="1">The sequence shown here is derived from an EMBL/GenBank/DDBJ whole genome shotgun (WGS) entry which is preliminary data.</text>
</comment>
<dbReference type="PANTHER" id="PTHR36922">
    <property type="entry name" value="BLL2446 PROTEIN"/>
    <property type="match status" value="1"/>
</dbReference>
<accession>A0A8K0R4J5</accession>
<dbReference type="InterPro" id="IPR034660">
    <property type="entry name" value="DinB/YfiT-like"/>
</dbReference>
<keyword evidence="2" id="KW-1185">Reference proteome</keyword>
<dbReference type="EMBL" id="JAGMVJ010000012">
    <property type="protein sequence ID" value="KAH7084234.1"/>
    <property type="molecule type" value="Genomic_DNA"/>
</dbReference>
<evidence type="ECO:0000313" key="1">
    <source>
        <dbReference type="EMBL" id="KAH7084234.1"/>
    </source>
</evidence>
<protein>
    <submittedName>
        <fullName evidence="1">Uncharacterized protein</fullName>
    </submittedName>
</protein>
<dbReference type="Gene3D" id="1.20.120.450">
    <property type="entry name" value="dinb family like domain"/>
    <property type="match status" value="1"/>
</dbReference>
<dbReference type="SUPFAM" id="SSF109854">
    <property type="entry name" value="DinB/YfiT-like putative metalloenzymes"/>
    <property type="match status" value="1"/>
</dbReference>
<dbReference type="Pfam" id="PF09351">
    <property type="entry name" value="DUF1993"/>
    <property type="match status" value="1"/>
</dbReference>
<proteinExistence type="predicted"/>
<dbReference type="OrthoDB" id="3724345at2759"/>
<name>A0A8K0R4J5_9PLEO</name>
<sequence length="191" mass="21201">MSYQMTYSFYGTTIPVFKRINNSAINTLTVAQTEIANGLPISEQELLDASIGDMLPLRTQPGLLARFQAVPLEALKLTSAPIPAMDSGYTSLAEMVDFFKAMNEVLDAVDEKAFNESAEKQFEVQIAGKMLKISGLADYLYGYVVPNSFFHLNVIYMLLRSKGFKLGKRVYTSSWMSEQLTADFAPLRAPA</sequence>
<dbReference type="Proteomes" id="UP000813461">
    <property type="component" value="Unassembled WGS sequence"/>
</dbReference>
<evidence type="ECO:0000313" key="2">
    <source>
        <dbReference type="Proteomes" id="UP000813461"/>
    </source>
</evidence>
<organism evidence="1 2">
    <name type="scientific">Paraphoma chrysanthemicola</name>
    <dbReference type="NCBI Taxonomy" id="798071"/>
    <lineage>
        <taxon>Eukaryota</taxon>
        <taxon>Fungi</taxon>
        <taxon>Dikarya</taxon>
        <taxon>Ascomycota</taxon>
        <taxon>Pezizomycotina</taxon>
        <taxon>Dothideomycetes</taxon>
        <taxon>Pleosporomycetidae</taxon>
        <taxon>Pleosporales</taxon>
        <taxon>Pleosporineae</taxon>
        <taxon>Phaeosphaeriaceae</taxon>
        <taxon>Paraphoma</taxon>
    </lineage>
</organism>
<reference evidence="1" key="1">
    <citation type="journal article" date="2021" name="Nat. Commun.">
        <title>Genetic determinants of endophytism in the Arabidopsis root mycobiome.</title>
        <authorList>
            <person name="Mesny F."/>
            <person name="Miyauchi S."/>
            <person name="Thiergart T."/>
            <person name="Pickel B."/>
            <person name="Atanasova L."/>
            <person name="Karlsson M."/>
            <person name="Huettel B."/>
            <person name="Barry K.W."/>
            <person name="Haridas S."/>
            <person name="Chen C."/>
            <person name="Bauer D."/>
            <person name="Andreopoulos W."/>
            <person name="Pangilinan J."/>
            <person name="LaButti K."/>
            <person name="Riley R."/>
            <person name="Lipzen A."/>
            <person name="Clum A."/>
            <person name="Drula E."/>
            <person name="Henrissat B."/>
            <person name="Kohler A."/>
            <person name="Grigoriev I.V."/>
            <person name="Martin F.M."/>
            <person name="Hacquard S."/>
        </authorList>
    </citation>
    <scope>NUCLEOTIDE SEQUENCE</scope>
    <source>
        <strain evidence="1">MPI-SDFR-AT-0120</strain>
    </source>
</reference>
<gene>
    <name evidence="1" type="ORF">FB567DRAFT_77941</name>
</gene>
<dbReference type="InterPro" id="IPR018531">
    <property type="entry name" value="DUF1993"/>
</dbReference>
<dbReference type="AlphaFoldDB" id="A0A8K0R4J5"/>
<dbReference type="PANTHER" id="PTHR36922:SF1">
    <property type="entry name" value="DUF1993 DOMAIN-CONTAINING PROTEIN"/>
    <property type="match status" value="1"/>
</dbReference>